<protein>
    <submittedName>
        <fullName evidence="1">Short-subunit dehydrogenase involved in D-alanine esterification of teichoic acids</fullName>
    </submittedName>
</protein>
<keyword evidence="2" id="KW-1185">Reference proteome</keyword>
<organism evidence="1 2">
    <name type="scientific">Streptosporangium album</name>
    <dbReference type="NCBI Taxonomy" id="47479"/>
    <lineage>
        <taxon>Bacteria</taxon>
        <taxon>Bacillati</taxon>
        <taxon>Actinomycetota</taxon>
        <taxon>Actinomycetes</taxon>
        <taxon>Streptosporangiales</taxon>
        <taxon>Streptosporangiaceae</taxon>
        <taxon>Streptosporangium</taxon>
    </lineage>
</organism>
<dbReference type="InterPro" id="IPR036291">
    <property type="entry name" value="NAD(P)-bd_dom_sf"/>
</dbReference>
<name>A0A7W7S2Z1_9ACTN</name>
<sequence>MPQMCERRWGRVIQVGGGLALQPMNLQPHYNASLAARHNLALSLARDLKGSV</sequence>
<dbReference type="Pfam" id="PF00106">
    <property type="entry name" value="adh_short"/>
    <property type="match status" value="1"/>
</dbReference>
<dbReference type="AlphaFoldDB" id="A0A7W7S2Z1"/>
<proteinExistence type="predicted"/>
<dbReference type="Gene3D" id="3.40.50.720">
    <property type="entry name" value="NAD(P)-binding Rossmann-like Domain"/>
    <property type="match status" value="1"/>
</dbReference>
<accession>A0A7W7S2Z1</accession>
<reference evidence="1 2" key="1">
    <citation type="submission" date="2020-08" db="EMBL/GenBank/DDBJ databases">
        <title>Sequencing the genomes of 1000 actinobacteria strains.</title>
        <authorList>
            <person name="Klenk H.-P."/>
        </authorList>
    </citation>
    <scope>NUCLEOTIDE SEQUENCE [LARGE SCALE GENOMIC DNA]</scope>
    <source>
        <strain evidence="1 2">DSM 43023</strain>
    </source>
</reference>
<dbReference type="EMBL" id="JACHJU010000004">
    <property type="protein sequence ID" value="MBB4942963.1"/>
    <property type="molecule type" value="Genomic_DNA"/>
</dbReference>
<evidence type="ECO:0000313" key="2">
    <source>
        <dbReference type="Proteomes" id="UP000534286"/>
    </source>
</evidence>
<dbReference type="InterPro" id="IPR002347">
    <property type="entry name" value="SDR_fam"/>
</dbReference>
<dbReference type="SUPFAM" id="SSF51735">
    <property type="entry name" value="NAD(P)-binding Rossmann-fold domains"/>
    <property type="match status" value="1"/>
</dbReference>
<evidence type="ECO:0000313" key="1">
    <source>
        <dbReference type="EMBL" id="MBB4942963.1"/>
    </source>
</evidence>
<gene>
    <name evidence="1" type="ORF">FHR32_007363</name>
</gene>
<comment type="caution">
    <text evidence="1">The sequence shown here is derived from an EMBL/GenBank/DDBJ whole genome shotgun (WGS) entry which is preliminary data.</text>
</comment>
<dbReference type="RefSeq" id="WP_221466684.1">
    <property type="nucleotide sequence ID" value="NZ_JACHJU010000004.1"/>
</dbReference>
<dbReference type="Proteomes" id="UP000534286">
    <property type="component" value="Unassembled WGS sequence"/>
</dbReference>